<reference evidence="15 16" key="1">
    <citation type="submission" date="2018-04" db="EMBL/GenBank/DDBJ databases">
        <title>The genome of golden apple snail Pomacea canaliculata provides insight into stress tolerance and invasive adaptation.</title>
        <authorList>
            <person name="Liu C."/>
            <person name="Liu B."/>
            <person name="Ren Y."/>
            <person name="Zhang Y."/>
            <person name="Wang H."/>
            <person name="Li S."/>
            <person name="Jiang F."/>
            <person name="Yin L."/>
            <person name="Zhang G."/>
            <person name="Qian W."/>
            <person name="Fan W."/>
        </authorList>
    </citation>
    <scope>NUCLEOTIDE SEQUENCE [LARGE SCALE GENOMIC DNA]</scope>
    <source>
        <strain evidence="15">SZHN2017</strain>
        <tissue evidence="15">Muscle</tissue>
    </source>
</reference>
<accession>A0A2T7PLE0</accession>
<feature type="region of interest" description="Disordered" evidence="12">
    <location>
        <begin position="1322"/>
        <end position="1349"/>
    </location>
</feature>
<feature type="region of interest" description="Disordered" evidence="12">
    <location>
        <begin position="1120"/>
        <end position="1176"/>
    </location>
</feature>
<dbReference type="Pfam" id="PF00028">
    <property type="entry name" value="Cadherin"/>
    <property type="match status" value="5"/>
</dbReference>
<dbReference type="Proteomes" id="UP000245119">
    <property type="component" value="Linkage Group LG3"/>
</dbReference>
<keyword evidence="5" id="KW-0677">Repeat</keyword>
<protein>
    <recommendedName>
        <fullName evidence="14">Cadherin domain-containing protein</fullName>
    </recommendedName>
</protein>
<dbReference type="EMBL" id="PZQS01000003">
    <property type="protein sequence ID" value="PVD34238.1"/>
    <property type="molecule type" value="Genomic_DNA"/>
</dbReference>
<keyword evidence="3 13" id="KW-0812">Transmembrane</keyword>
<dbReference type="InterPro" id="IPR002126">
    <property type="entry name" value="Cadherin-like_dom"/>
</dbReference>
<keyword evidence="9 13" id="KW-0472">Membrane</keyword>
<dbReference type="Pfam" id="PF08266">
    <property type="entry name" value="Cadherin_2"/>
    <property type="match status" value="1"/>
</dbReference>
<dbReference type="FunFam" id="2.60.40.60:FF:000020">
    <property type="entry name" value="Dachsous cadherin-related 1b"/>
    <property type="match status" value="1"/>
</dbReference>
<feature type="region of interest" description="Disordered" evidence="12">
    <location>
        <begin position="1000"/>
        <end position="1099"/>
    </location>
</feature>
<keyword evidence="6 11" id="KW-0106">Calcium</keyword>
<dbReference type="Gene3D" id="2.60.40.60">
    <property type="entry name" value="Cadherins"/>
    <property type="match status" value="6"/>
</dbReference>
<evidence type="ECO:0000256" key="3">
    <source>
        <dbReference type="ARBA" id="ARBA00022692"/>
    </source>
</evidence>
<feature type="compositionally biased region" description="Polar residues" evidence="12">
    <location>
        <begin position="1035"/>
        <end position="1048"/>
    </location>
</feature>
<organism evidence="15 16">
    <name type="scientific">Pomacea canaliculata</name>
    <name type="common">Golden apple snail</name>
    <dbReference type="NCBI Taxonomy" id="400727"/>
    <lineage>
        <taxon>Eukaryota</taxon>
        <taxon>Metazoa</taxon>
        <taxon>Spiralia</taxon>
        <taxon>Lophotrochozoa</taxon>
        <taxon>Mollusca</taxon>
        <taxon>Gastropoda</taxon>
        <taxon>Caenogastropoda</taxon>
        <taxon>Architaenioglossa</taxon>
        <taxon>Ampullarioidea</taxon>
        <taxon>Ampullariidae</taxon>
        <taxon>Pomacea</taxon>
    </lineage>
</organism>
<dbReference type="SUPFAM" id="SSF49313">
    <property type="entry name" value="Cadherin-like"/>
    <property type="match status" value="6"/>
</dbReference>
<dbReference type="InterPro" id="IPR015919">
    <property type="entry name" value="Cadherin-like_sf"/>
</dbReference>
<feature type="domain" description="Cadherin" evidence="14">
    <location>
        <begin position="357"/>
        <end position="461"/>
    </location>
</feature>
<dbReference type="FunFam" id="2.60.40.60:FF:000092">
    <property type="entry name" value="Protocadherin 8"/>
    <property type="match status" value="1"/>
</dbReference>
<evidence type="ECO:0000256" key="10">
    <source>
        <dbReference type="ARBA" id="ARBA00023180"/>
    </source>
</evidence>
<keyword evidence="2" id="KW-1003">Cell membrane</keyword>
<feature type="compositionally biased region" description="Low complexity" evidence="12">
    <location>
        <begin position="1089"/>
        <end position="1099"/>
    </location>
</feature>
<evidence type="ECO:0000256" key="11">
    <source>
        <dbReference type="PROSITE-ProRule" id="PRU00043"/>
    </source>
</evidence>
<keyword evidence="10" id="KW-0325">Glycoprotein</keyword>
<dbReference type="GO" id="GO:0007163">
    <property type="term" value="P:establishment or maintenance of cell polarity"/>
    <property type="evidence" value="ECO:0007669"/>
    <property type="project" value="UniProtKB-ARBA"/>
</dbReference>
<keyword evidence="8 13" id="KW-1133">Transmembrane helix</keyword>
<evidence type="ECO:0000256" key="12">
    <source>
        <dbReference type="SAM" id="MobiDB-lite"/>
    </source>
</evidence>
<evidence type="ECO:0000259" key="14">
    <source>
        <dbReference type="PROSITE" id="PS50268"/>
    </source>
</evidence>
<dbReference type="FunFam" id="2.60.40.60:FF:000116">
    <property type="entry name" value="Dachsous cadherin-related 2"/>
    <property type="match status" value="1"/>
</dbReference>
<feature type="domain" description="Cadherin" evidence="14">
    <location>
        <begin position="565"/>
        <end position="671"/>
    </location>
</feature>
<evidence type="ECO:0000256" key="13">
    <source>
        <dbReference type="SAM" id="Phobius"/>
    </source>
</evidence>
<evidence type="ECO:0000256" key="9">
    <source>
        <dbReference type="ARBA" id="ARBA00023136"/>
    </source>
</evidence>
<evidence type="ECO:0000313" key="15">
    <source>
        <dbReference type="EMBL" id="PVD34238.1"/>
    </source>
</evidence>
<evidence type="ECO:0000256" key="8">
    <source>
        <dbReference type="ARBA" id="ARBA00022989"/>
    </source>
</evidence>
<dbReference type="GO" id="GO:0005509">
    <property type="term" value="F:calcium ion binding"/>
    <property type="evidence" value="ECO:0007669"/>
    <property type="project" value="UniProtKB-UniRule"/>
</dbReference>
<dbReference type="PROSITE" id="PS00232">
    <property type="entry name" value="CADHERIN_1"/>
    <property type="match status" value="3"/>
</dbReference>
<feature type="region of interest" description="Disordered" evidence="12">
    <location>
        <begin position="1"/>
        <end position="26"/>
    </location>
</feature>
<feature type="domain" description="Cadherin" evidence="14">
    <location>
        <begin position="462"/>
        <end position="564"/>
    </location>
</feature>
<dbReference type="PROSITE" id="PS50268">
    <property type="entry name" value="CADHERIN_2"/>
    <property type="match status" value="6"/>
</dbReference>
<evidence type="ECO:0000256" key="7">
    <source>
        <dbReference type="ARBA" id="ARBA00022889"/>
    </source>
</evidence>
<dbReference type="SMART" id="SM00112">
    <property type="entry name" value="CA"/>
    <property type="match status" value="6"/>
</dbReference>
<sequence>MTSGELEQREKASGLALRHLGPRAPPGLLPGERRLLLHQRGVISRHHLRLHRRRLGPPAEGEPDELNNLRYSFLTQGNPNSRYFNIESKTGVLSVGSRIDRETVCSFRPDCQLTVSAVVQSELGPFFHIINVHVEIVDVNDNPPTFLQDVFTVSIPENAALGVTYPLPTAFDKDTGTNNTVRDYFLITGHETFSLQSSRDEVGNVQTALQLHSELDREQAAAYTILVGARDGGRPPLTGNPDCARDRHRRQRQLSRVRELRVLRQRLRDDPDRRPSCADQSWDADIGHNGNLTYSFSQLQPQDVLNLFRMETVTGTMYLARSQGSGVTPKISRALVRVRVLDTINSRPEIYVDILSSTGEGRAEVSEYAEVGKVVAYVSVRDPDSGENGVTVCRLNTQDFELQPLNNQGQYKVILVTNLDREKTAQYDIAVGCTDFGFPPLENTAKFLVIVKDENDNAPVFSRRSYVTTIKENRTVGAVVAQLTVTDYDEGRNADVTFRVAGAYGDDFEILDNGTMIATVALDREVSEKLVVKVLAVDKGFPPLSGSATVFITLEDVNDQAPSFSDRRYSFSVAEDARPGTYVGIVSADDGDVGRNAEVTFLPAPDQYSDTPATFVITRDGVVKTNVEMDREKVDVHFFAVVARDEGDPPLSSTATVTIHVDDVNDNVPVFLFPTEANDTLSIPHTFAPGTPITRVLAEDSDSGPNAALVYSCASANDSGLFGINSGTGDLYLHRYLSRSQTGLYVLRVAAHDEGTPQLSNQTLLFVDIYFDNSTLLESAQAVAPSKAVITALILVGVIVVVAGVAVTTLVCIRRSEARKKKNVSVDQQAAPGKLQGGYYIAPGVCESPAFGGVVTSSGRVGKPVPEQAGGSDNTVSGKDTSNLRTANPYVIMPPHSNYSDPEGPPEIIEISRNGLFHRTEEPYPEDFDGRADDSHFLPSGHKRVHSARVSGKTLYADNSLAQTNDKKQWVKLYSNDPASSEAVDEAKRADDTLSLSELSYQGSTSDSGRGGSEFDINNGASKEKMKSFPGAAPVSSSPMPFKGNNSLGRPRDPDVSFTTFRGESPCSFRFDSDSDTLTRNPRHGNPRSSPLPLSPSLHLQPHARSLNCVAGTGSPGVHRSIPFGADSTSSDEANSTGRKSSLARRAVTPSGDILYDRGERNYSLPTERPYGGGLGGGARFPNGYGGSRSGAHGPPAFDPAFSLASAAALGAHPVHNHHAGPHVEFRGRNTYGNAAVPRRGVSDYVNTFADNDSDDETHVTAGKEPTEVEYLLPPYPEVAEEEEGEDHATERSALNLPEWQEPSSPQGRFLQIQLAVGGLKCRPTSSSESPTLRAEGQVEMNCHPRQAN</sequence>
<keyword evidence="4" id="KW-0732">Signal</keyword>
<gene>
    <name evidence="15" type="ORF">C0Q70_05506</name>
</gene>
<feature type="region of interest" description="Disordered" evidence="12">
    <location>
        <begin position="232"/>
        <end position="252"/>
    </location>
</feature>
<evidence type="ECO:0000256" key="6">
    <source>
        <dbReference type="ARBA" id="ARBA00022837"/>
    </source>
</evidence>
<name>A0A2T7PLE0_POMCA</name>
<comment type="caution">
    <text evidence="15">The sequence shown here is derived from an EMBL/GenBank/DDBJ whole genome shotgun (WGS) entry which is preliminary data.</text>
</comment>
<evidence type="ECO:0000256" key="1">
    <source>
        <dbReference type="ARBA" id="ARBA00004251"/>
    </source>
</evidence>
<dbReference type="PANTHER" id="PTHR24028:SF146">
    <property type="entry name" value="CADHERIN 96CB, ISOFORM D-RELATED"/>
    <property type="match status" value="1"/>
</dbReference>
<evidence type="ECO:0000256" key="5">
    <source>
        <dbReference type="ARBA" id="ARBA00022737"/>
    </source>
</evidence>
<feature type="compositionally biased region" description="Polar residues" evidence="12">
    <location>
        <begin position="871"/>
        <end position="885"/>
    </location>
</feature>
<dbReference type="GO" id="GO:0005886">
    <property type="term" value="C:plasma membrane"/>
    <property type="evidence" value="ECO:0007669"/>
    <property type="project" value="UniProtKB-SubCell"/>
</dbReference>
<evidence type="ECO:0000313" key="16">
    <source>
        <dbReference type="Proteomes" id="UP000245119"/>
    </source>
</evidence>
<feature type="region of interest" description="Disordered" evidence="12">
    <location>
        <begin position="858"/>
        <end position="885"/>
    </location>
</feature>
<dbReference type="PANTHER" id="PTHR24028">
    <property type="entry name" value="CADHERIN-87A"/>
    <property type="match status" value="1"/>
</dbReference>
<feature type="compositionally biased region" description="Polar residues" evidence="12">
    <location>
        <begin position="1127"/>
        <end position="1140"/>
    </location>
</feature>
<evidence type="ECO:0000256" key="2">
    <source>
        <dbReference type="ARBA" id="ARBA00022475"/>
    </source>
</evidence>
<dbReference type="PRINTS" id="PR00205">
    <property type="entry name" value="CADHERIN"/>
</dbReference>
<dbReference type="InterPro" id="IPR013164">
    <property type="entry name" value="Cadherin_N"/>
</dbReference>
<feature type="domain" description="Cadherin" evidence="14">
    <location>
        <begin position="147"/>
        <end position="277"/>
    </location>
</feature>
<feature type="domain" description="Cadherin" evidence="14">
    <location>
        <begin position="675"/>
        <end position="787"/>
    </location>
</feature>
<comment type="subcellular location">
    <subcellularLocation>
        <location evidence="1">Cell membrane</location>
        <topology evidence="1">Single-pass type I membrane protein</topology>
    </subcellularLocation>
</comment>
<keyword evidence="7" id="KW-0130">Cell adhesion</keyword>
<dbReference type="InterPro" id="IPR050174">
    <property type="entry name" value="Protocadherin/Cadherin-CA"/>
</dbReference>
<proteinExistence type="predicted"/>
<feature type="domain" description="Cadherin" evidence="14">
    <location>
        <begin position="62"/>
        <end position="146"/>
    </location>
</feature>
<feature type="compositionally biased region" description="Basic and acidic residues" evidence="12">
    <location>
        <begin position="1"/>
        <end position="12"/>
    </location>
</feature>
<dbReference type="GO" id="GO:0007156">
    <property type="term" value="P:homophilic cell adhesion via plasma membrane adhesion molecules"/>
    <property type="evidence" value="ECO:0007669"/>
    <property type="project" value="InterPro"/>
</dbReference>
<dbReference type="OrthoDB" id="6252479at2759"/>
<dbReference type="FunFam" id="2.60.40.60:FF:000005">
    <property type="entry name" value="Protocadherin 9"/>
    <property type="match status" value="1"/>
</dbReference>
<keyword evidence="16" id="KW-1185">Reference proteome</keyword>
<dbReference type="InterPro" id="IPR020894">
    <property type="entry name" value="Cadherin_CS"/>
</dbReference>
<dbReference type="CDD" id="cd11304">
    <property type="entry name" value="Cadherin_repeat"/>
    <property type="match status" value="7"/>
</dbReference>
<evidence type="ECO:0000256" key="4">
    <source>
        <dbReference type="ARBA" id="ARBA00022729"/>
    </source>
</evidence>
<feature type="transmembrane region" description="Helical" evidence="13">
    <location>
        <begin position="788"/>
        <end position="813"/>
    </location>
</feature>